<dbReference type="AlphaFoldDB" id="A0A554LI20"/>
<dbReference type="SUPFAM" id="SSF75620">
    <property type="entry name" value="Release factor"/>
    <property type="match status" value="1"/>
</dbReference>
<dbReference type="Gene3D" id="3.30.70.1660">
    <property type="match status" value="1"/>
</dbReference>
<keyword evidence="4" id="KW-0648">Protein biosynthesis</keyword>
<dbReference type="InterPro" id="IPR045853">
    <property type="entry name" value="Pep_chain_release_fac_I_sf"/>
</dbReference>
<dbReference type="GO" id="GO:0005737">
    <property type="term" value="C:cytoplasm"/>
    <property type="evidence" value="ECO:0007669"/>
    <property type="project" value="UniProtKB-ARBA"/>
</dbReference>
<evidence type="ECO:0000313" key="8">
    <source>
        <dbReference type="Proteomes" id="UP000315689"/>
    </source>
</evidence>
<comment type="function">
    <text evidence="1">Peptide chain release factor 1 directs the termination of translation in response to the peptide chain termination codons UAG and UAA.</text>
</comment>
<dbReference type="Gene3D" id="3.30.160.20">
    <property type="match status" value="1"/>
</dbReference>
<dbReference type="GO" id="GO:0003747">
    <property type="term" value="F:translation release factor activity"/>
    <property type="evidence" value="ECO:0007669"/>
    <property type="project" value="InterPro"/>
</dbReference>
<comment type="similarity">
    <text evidence="2">Belongs to the prokaryotic/mitochondrial release factor family.</text>
</comment>
<comment type="caution">
    <text evidence="7">The sequence shown here is derived from an EMBL/GenBank/DDBJ whole genome shotgun (WGS) entry which is preliminary data.</text>
</comment>
<evidence type="ECO:0000256" key="1">
    <source>
        <dbReference type="ARBA" id="ARBA00002986"/>
    </source>
</evidence>
<evidence type="ECO:0000256" key="3">
    <source>
        <dbReference type="ARBA" id="ARBA00022481"/>
    </source>
</evidence>
<evidence type="ECO:0000256" key="2">
    <source>
        <dbReference type="ARBA" id="ARBA00010835"/>
    </source>
</evidence>
<dbReference type="PANTHER" id="PTHR43804:SF7">
    <property type="entry name" value="LD18447P"/>
    <property type="match status" value="1"/>
</dbReference>
<organism evidence="7 8">
    <name type="scientific">Candidatus Berkelbacteria bacterium Licking1014_7</name>
    <dbReference type="NCBI Taxonomy" id="2017147"/>
    <lineage>
        <taxon>Bacteria</taxon>
        <taxon>Candidatus Berkelbacteria</taxon>
    </lineage>
</organism>
<dbReference type="InterPro" id="IPR050057">
    <property type="entry name" value="Prokaryotic/Mito_RF"/>
</dbReference>
<dbReference type="Proteomes" id="UP000315689">
    <property type="component" value="Unassembled WGS sequence"/>
</dbReference>
<feature type="coiled-coil region" evidence="5">
    <location>
        <begin position="201"/>
        <end position="228"/>
    </location>
</feature>
<dbReference type="PANTHER" id="PTHR43804">
    <property type="entry name" value="LD18447P"/>
    <property type="match status" value="1"/>
</dbReference>
<keyword evidence="3" id="KW-0488">Methylation</keyword>
<sequence length="287" mass="32470">MSNITKQITETKKILETEKDAPMRHLANEELKNLLERYILENPNLTRNCFLEIRAGTGGDEAELFAADLFRMYQKFCGMRGWQIEILRENKSTLGGIKEIICKIAGAGAYGWMLAEGGVHRVQRVPTTEKSGRLHTSAVSVVILPEVPEKDFDINQKDLRVDVFHAQGHGGQGVNTTDSAVRITHLPTGLIVTCQDERSQIKNRAKALSELRSRLFNLEQEKKAAELGQARLSMIGSGDRSDKIKTYNFPQDRLTDHRIGRNWSRLEKILDGDLQEILASWWMKKIG</sequence>
<dbReference type="FunFam" id="3.30.70.1660:FF:000002">
    <property type="entry name" value="Peptide chain release factor 1"/>
    <property type="match status" value="1"/>
</dbReference>
<dbReference type="Pfam" id="PF00472">
    <property type="entry name" value="RF-1"/>
    <property type="match status" value="1"/>
</dbReference>
<dbReference type="EMBL" id="VMGK01000023">
    <property type="protein sequence ID" value="TSC92515.1"/>
    <property type="molecule type" value="Genomic_DNA"/>
</dbReference>
<gene>
    <name evidence="7" type="ORF">CEN89_652</name>
</gene>
<evidence type="ECO:0000259" key="6">
    <source>
        <dbReference type="PROSITE" id="PS00745"/>
    </source>
</evidence>
<keyword evidence="5" id="KW-0175">Coiled coil</keyword>
<dbReference type="InterPro" id="IPR000352">
    <property type="entry name" value="Pep_chain_release_fac_I"/>
</dbReference>
<feature type="domain" description="Prokaryotic-type class I peptide chain release factors" evidence="6">
    <location>
        <begin position="165"/>
        <end position="181"/>
    </location>
</feature>
<evidence type="ECO:0000313" key="7">
    <source>
        <dbReference type="EMBL" id="TSC92515.1"/>
    </source>
</evidence>
<dbReference type="FunFam" id="3.30.160.20:FF:000004">
    <property type="entry name" value="Peptide chain release factor 1"/>
    <property type="match status" value="1"/>
</dbReference>
<reference evidence="7 8" key="1">
    <citation type="submission" date="2017-07" db="EMBL/GenBank/DDBJ databases">
        <title>Mechanisms for carbon and nitrogen cycling indicate functional differentiation within the Candidate Phyla Radiation.</title>
        <authorList>
            <person name="Danczak R.E."/>
            <person name="Johnston M.D."/>
            <person name="Kenah C."/>
            <person name="Slattery M."/>
            <person name="Wrighton K.C."/>
            <person name="Wilkins M.J."/>
        </authorList>
    </citation>
    <scope>NUCLEOTIDE SEQUENCE [LARGE SCALE GENOMIC DNA]</scope>
    <source>
        <strain evidence="7">Licking1014_7</strain>
    </source>
</reference>
<proteinExistence type="inferred from homology"/>
<dbReference type="SMART" id="SM00937">
    <property type="entry name" value="PCRF"/>
    <property type="match status" value="1"/>
</dbReference>
<dbReference type="PROSITE" id="PS00745">
    <property type="entry name" value="RF_PROK_I"/>
    <property type="match status" value="1"/>
</dbReference>
<dbReference type="Pfam" id="PF03462">
    <property type="entry name" value="PCRF"/>
    <property type="match status" value="1"/>
</dbReference>
<dbReference type="InterPro" id="IPR005139">
    <property type="entry name" value="PCRF"/>
</dbReference>
<protein>
    <submittedName>
        <fullName evidence="7">Peptide chain release factor 1</fullName>
    </submittedName>
</protein>
<name>A0A554LI20_9BACT</name>
<evidence type="ECO:0000256" key="5">
    <source>
        <dbReference type="SAM" id="Coils"/>
    </source>
</evidence>
<evidence type="ECO:0000256" key="4">
    <source>
        <dbReference type="ARBA" id="ARBA00022917"/>
    </source>
</evidence>
<accession>A0A554LI20</accession>